<evidence type="ECO:0000256" key="4">
    <source>
        <dbReference type="ARBA" id="ARBA00022679"/>
    </source>
</evidence>
<protein>
    <recommendedName>
        <fullName evidence="2">histidine kinase</fullName>
        <ecNumber evidence="2">2.7.13.3</ecNumber>
    </recommendedName>
</protein>
<sequence>MQVYILNILVIVESILLLITSLILFSKTRNLTNLKKYEEALINAQAEQQAKENDFFPMLVHELRAPLSVIQGAADLLIKSTEDLNAEQIHTLLNQIKISSSSLLEMVGEILDVSKMEGGKFQINKTYGSIEDVLKEQCSYFEPVAKVRKVTLSCPKLEDLPSFSFDPERIKQVLNNLISNAIKFSLEGGSIVITSKKDYGFVRIEVVDNGVGVADKDKPLLFQKFFQASNHKDIKEKGTGLGLVIAKGIVEAHGGKIWVEDNKPKGSKFIFTIPLR</sequence>
<dbReference type="SMART" id="SM00387">
    <property type="entry name" value="HATPase_c"/>
    <property type="match status" value="1"/>
</dbReference>
<dbReference type="InterPro" id="IPR005467">
    <property type="entry name" value="His_kinase_dom"/>
</dbReference>
<dbReference type="SMART" id="SM00388">
    <property type="entry name" value="HisKA"/>
    <property type="match status" value="1"/>
</dbReference>
<evidence type="ECO:0000256" key="5">
    <source>
        <dbReference type="ARBA" id="ARBA00022777"/>
    </source>
</evidence>
<dbReference type="InterPro" id="IPR004358">
    <property type="entry name" value="Sig_transdc_His_kin-like_C"/>
</dbReference>
<evidence type="ECO:0000256" key="7">
    <source>
        <dbReference type="SAM" id="Phobius"/>
    </source>
</evidence>
<comment type="caution">
    <text evidence="9">The sequence shown here is derived from an EMBL/GenBank/DDBJ whole genome shotgun (WGS) entry which is preliminary data.</text>
</comment>
<evidence type="ECO:0000259" key="8">
    <source>
        <dbReference type="PROSITE" id="PS50109"/>
    </source>
</evidence>
<feature type="domain" description="Histidine kinase" evidence="8">
    <location>
        <begin position="58"/>
        <end position="276"/>
    </location>
</feature>
<keyword evidence="5 9" id="KW-0418">Kinase</keyword>
<dbReference type="Gene3D" id="3.30.565.10">
    <property type="entry name" value="Histidine kinase-like ATPase, C-terminal domain"/>
    <property type="match status" value="1"/>
</dbReference>
<dbReference type="PROSITE" id="PS50109">
    <property type="entry name" value="HIS_KIN"/>
    <property type="match status" value="1"/>
</dbReference>
<dbReference type="Pfam" id="PF00512">
    <property type="entry name" value="HisKA"/>
    <property type="match status" value="1"/>
</dbReference>
<reference evidence="9 10" key="1">
    <citation type="journal article" date="2020" name="Biotechnol. Biofuels">
        <title>New insights from the biogas microbiome by comprehensive genome-resolved metagenomics of nearly 1600 species originating from multiple anaerobic digesters.</title>
        <authorList>
            <person name="Campanaro S."/>
            <person name="Treu L."/>
            <person name="Rodriguez-R L.M."/>
            <person name="Kovalovszki A."/>
            <person name="Ziels R.M."/>
            <person name="Maus I."/>
            <person name="Zhu X."/>
            <person name="Kougias P.G."/>
            <person name="Basile A."/>
            <person name="Luo G."/>
            <person name="Schluter A."/>
            <person name="Konstantinidis K.T."/>
            <person name="Angelidaki I."/>
        </authorList>
    </citation>
    <scope>NUCLEOTIDE SEQUENCE [LARGE SCALE GENOMIC DNA]</scope>
    <source>
        <strain evidence="9">AS27yjCOA_202</strain>
    </source>
</reference>
<dbReference type="AlphaFoldDB" id="A0A7X9E739"/>
<keyword evidence="3" id="KW-0597">Phosphoprotein</keyword>
<dbReference type="InterPro" id="IPR050736">
    <property type="entry name" value="Sensor_HK_Regulatory"/>
</dbReference>
<dbReference type="PANTHER" id="PTHR43711">
    <property type="entry name" value="TWO-COMPONENT HISTIDINE KINASE"/>
    <property type="match status" value="1"/>
</dbReference>
<dbReference type="PANTHER" id="PTHR43711:SF1">
    <property type="entry name" value="HISTIDINE KINASE 1"/>
    <property type="match status" value="1"/>
</dbReference>
<name>A0A7X9E739_UNCKA</name>
<evidence type="ECO:0000313" key="9">
    <source>
        <dbReference type="EMBL" id="NMB91512.1"/>
    </source>
</evidence>
<dbReference type="EMBL" id="JAAZNV010000006">
    <property type="protein sequence ID" value="NMB91512.1"/>
    <property type="molecule type" value="Genomic_DNA"/>
</dbReference>
<dbReference type="PRINTS" id="PR00344">
    <property type="entry name" value="BCTRLSENSOR"/>
</dbReference>
<dbReference type="InterPro" id="IPR036890">
    <property type="entry name" value="HATPase_C_sf"/>
</dbReference>
<accession>A0A7X9E739</accession>
<evidence type="ECO:0000256" key="6">
    <source>
        <dbReference type="ARBA" id="ARBA00023012"/>
    </source>
</evidence>
<keyword evidence="7" id="KW-1133">Transmembrane helix</keyword>
<dbReference type="InterPro" id="IPR003594">
    <property type="entry name" value="HATPase_dom"/>
</dbReference>
<dbReference type="InterPro" id="IPR036097">
    <property type="entry name" value="HisK_dim/P_sf"/>
</dbReference>
<dbReference type="GO" id="GO:0000155">
    <property type="term" value="F:phosphorelay sensor kinase activity"/>
    <property type="evidence" value="ECO:0007669"/>
    <property type="project" value="InterPro"/>
</dbReference>
<keyword evidence="4" id="KW-0808">Transferase</keyword>
<dbReference type="Pfam" id="PF02518">
    <property type="entry name" value="HATPase_c"/>
    <property type="match status" value="1"/>
</dbReference>
<keyword evidence="7" id="KW-0812">Transmembrane</keyword>
<evidence type="ECO:0000256" key="1">
    <source>
        <dbReference type="ARBA" id="ARBA00000085"/>
    </source>
</evidence>
<dbReference type="SUPFAM" id="SSF47384">
    <property type="entry name" value="Homodimeric domain of signal transducing histidine kinase"/>
    <property type="match status" value="1"/>
</dbReference>
<proteinExistence type="predicted"/>
<feature type="transmembrane region" description="Helical" evidence="7">
    <location>
        <begin position="6"/>
        <end position="26"/>
    </location>
</feature>
<dbReference type="Gene3D" id="1.10.287.130">
    <property type="match status" value="1"/>
</dbReference>
<evidence type="ECO:0000256" key="2">
    <source>
        <dbReference type="ARBA" id="ARBA00012438"/>
    </source>
</evidence>
<keyword evidence="7" id="KW-0472">Membrane</keyword>
<dbReference type="InterPro" id="IPR003661">
    <property type="entry name" value="HisK_dim/P_dom"/>
</dbReference>
<dbReference type="SUPFAM" id="SSF55874">
    <property type="entry name" value="ATPase domain of HSP90 chaperone/DNA topoisomerase II/histidine kinase"/>
    <property type="match status" value="1"/>
</dbReference>
<dbReference type="CDD" id="cd00082">
    <property type="entry name" value="HisKA"/>
    <property type="match status" value="1"/>
</dbReference>
<dbReference type="EC" id="2.7.13.3" evidence="2"/>
<evidence type="ECO:0000256" key="3">
    <source>
        <dbReference type="ARBA" id="ARBA00022553"/>
    </source>
</evidence>
<comment type="catalytic activity">
    <reaction evidence="1">
        <text>ATP + protein L-histidine = ADP + protein N-phospho-L-histidine.</text>
        <dbReference type="EC" id="2.7.13.3"/>
    </reaction>
</comment>
<dbReference type="CDD" id="cd00075">
    <property type="entry name" value="HATPase"/>
    <property type="match status" value="1"/>
</dbReference>
<dbReference type="FunFam" id="3.30.565.10:FF:000006">
    <property type="entry name" value="Sensor histidine kinase WalK"/>
    <property type="match status" value="1"/>
</dbReference>
<gene>
    <name evidence="9" type="ORF">GYA37_01530</name>
</gene>
<organism evidence="9 10">
    <name type="scientific">candidate division WWE3 bacterium</name>
    <dbReference type="NCBI Taxonomy" id="2053526"/>
    <lineage>
        <taxon>Bacteria</taxon>
        <taxon>Katanobacteria</taxon>
    </lineage>
</organism>
<evidence type="ECO:0000313" key="10">
    <source>
        <dbReference type="Proteomes" id="UP000590542"/>
    </source>
</evidence>
<keyword evidence="6" id="KW-0902">Two-component regulatory system</keyword>
<dbReference type="Proteomes" id="UP000590542">
    <property type="component" value="Unassembled WGS sequence"/>
</dbReference>